<evidence type="ECO:0000313" key="4">
    <source>
        <dbReference type="EMBL" id="KAJ4427308.1"/>
    </source>
</evidence>
<evidence type="ECO:0000259" key="3">
    <source>
        <dbReference type="PROSITE" id="PS51165"/>
    </source>
</evidence>
<comment type="caution">
    <text evidence="4">The sequence shown here is derived from an EMBL/GenBank/DDBJ whole genome shotgun (WGS) entry which is preliminary data.</text>
</comment>
<feature type="domain" description="THUMP" evidence="3">
    <location>
        <begin position="84"/>
        <end position="190"/>
    </location>
</feature>
<keyword evidence="1" id="KW-0694">RNA-binding</keyword>
<evidence type="ECO:0000256" key="2">
    <source>
        <dbReference type="SAM" id="MobiDB-lite"/>
    </source>
</evidence>
<sequence>ASADASVCSVPEKNDADSEEDIETALNKELKLLKAERKKLPNMRRFQVVESGANNCLFIQTTASILMSSLVEEPVQLVHHIMKDLEATRKQKTRFLLRLLPIEATCKAYLEDIRQTAEPLFDKYFTKEGKTFVVLFNRRNSSGINREDLIRDLAEMVLLRHPDNKADLKHPQLAVIVEVIRNMCCLSILPDYFQLRKYNLLELCTPEGGIKLINEKNDKLASENREDNSETVTGQNDGAGGDAAVQEEITEQKNSEADANMEEGNGGKGNIGEISDSEMKSETED</sequence>
<dbReference type="EMBL" id="JAJSOF020000038">
    <property type="protein sequence ID" value="KAJ4427308.1"/>
    <property type="molecule type" value="Genomic_DNA"/>
</dbReference>
<gene>
    <name evidence="4" type="ORF">ANN_24928</name>
</gene>
<name>A0ABQ8S036_PERAM</name>
<dbReference type="PANTHER" id="PTHR13452">
    <property type="entry name" value="THUMP DOMAIN CONTAINING PROTEIN 1-RELATED"/>
    <property type="match status" value="1"/>
</dbReference>
<dbReference type="Proteomes" id="UP001148838">
    <property type="component" value="Unassembled WGS sequence"/>
</dbReference>
<dbReference type="PROSITE" id="PS51165">
    <property type="entry name" value="THUMP"/>
    <property type="match status" value="1"/>
</dbReference>
<reference evidence="4 5" key="1">
    <citation type="journal article" date="2022" name="Allergy">
        <title>Genome assembly and annotation of Periplaneta americana reveal a comprehensive cockroach allergen profile.</title>
        <authorList>
            <person name="Wang L."/>
            <person name="Xiong Q."/>
            <person name="Saelim N."/>
            <person name="Wang L."/>
            <person name="Nong W."/>
            <person name="Wan A.T."/>
            <person name="Shi M."/>
            <person name="Liu X."/>
            <person name="Cao Q."/>
            <person name="Hui J.H.L."/>
            <person name="Sookrung N."/>
            <person name="Leung T.F."/>
            <person name="Tungtrongchitr A."/>
            <person name="Tsui S.K.W."/>
        </authorList>
    </citation>
    <scope>NUCLEOTIDE SEQUENCE [LARGE SCALE GENOMIC DNA]</scope>
    <source>
        <strain evidence="4">PWHHKU_190912</strain>
    </source>
</reference>
<organism evidence="4 5">
    <name type="scientific">Periplaneta americana</name>
    <name type="common">American cockroach</name>
    <name type="synonym">Blatta americana</name>
    <dbReference type="NCBI Taxonomy" id="6978"/>
    <lineage>
        <taxon>Eukaryota</taxon>
        <taxon>Metazoa</taxon>
        <taxon>Ecdysozoa</taxon>
        <taxon>Arthropoda</taxon>
        <taxon>Hexapoda</taxon>
        <taxon>Insecta</taxon>
        <taxon>Pterygota</taxon>
        <taxon>Neoptera</taxon>
        <taxon>Polyneoptera</taxon>
        <taxon>Dictyoptera</taxon>
        <taxon>Blattodea</taxon>
        <taxon>Blattoidea</taxon>
        <taxon>Blattidae</taxon>
        <taxon>Blattinae</taxon>
        <taxon>Periplaneta</taxon>
    </lineage>
</organism>
<proteinExistence type="predicted"/>
<evidence type="ECO:0000313" key="5">
    <source>
        <dbReference type="Proteomes" id="UP001148838"/>
    </source>
</evidence>
<dbReference type="InterPro" id="IPR040183">
    <property type="entry name" value="THUMPD1-like"/>
</dbReference>
<evidence type="ECO:0000256" key="1">
    <source>
        <dbReference type="PROSITE-ProRule" id="PRU00529"/>
    </source>
</evidence>
<dbReference type="PANTHER" id="PTHR13452:SF10">
    <property type="entry name" value="THUMP DOMAIN-CONTAINING PROTEIN 1"/>
    <property type="match status" value="1"/>
</dbReference>
<feature type="region of interest" description="Disordered" evidence="2">
    <location>
        <begin position="221"/>
        <end position="285"/>
    </location>
</feature>
<dbReference type="CDD" id="cd11717">
    <property type="entry name" value="THUMP_THUMPD1_like"/>
    <property type="match status" value="1"/>
</dbReference>
<dbReference type="Pfam" id="PF02926">
    <property type="entry name" value="THUMP"/>
    <property type="match status" value="1"/>
</dbReference>
<feature type="non-terminal residue" evidence="4">
    <location>
        <position position="1"/>
    </location>
</feature>
<dbReference type="InterPro" id="IPR004114">
    <property type="entry name" value="THUMP_dom"/>
</dbReference>
<protein>
    <recommendedName>
        <fullName evidence="3">THUMP domain-containing protein</fullName>
    </recommendedName>
</protein>
<keyword evidence="5" id="KW-1185">Reference proteome</keyword>
<dbReference type="Gene3D" id="3.30.2300.10">
    <property type="entry name" value="THUMP superfamily"/>
    <property type="match status" value="1"/>
</dbReference>
<dbReference type="SUPFAM" id="SSF143437">
    <property type="entry name" value="THUMP domain-like"/>
    <property type="match status" value="1"/>
</dbReference>
<dbReference type="SMART" id="SM00981">
    <property type="entry name" value="THUMP"/>
    <property type="match status" value="1"/>
</dbReference>
<accession>A0ABQ8S036</accession>